<accession>A0A0R3TY85</accession>
<proteinExistence type="predicted"/>
<name>A0A0R3TY85_RODNA</name>
<sequence length="90" mass="10182">MRLRSIFARLFLLSCLLFGLVSPGVDEWIWELSFPVRSIAGVFETSPAGLRYNRGFPRGIWGTNLAPDLGRYDETNQSFLTDGELRILST</sequence>
<organism evidence="4">
    <name type="scientific">Rodentolepis nana</name>
    <name type="common">Dwarf tapeworm</name>
    <name type="synonym">Hymenolepis nana</name>
    <dbReference type="NCBI Taxonomy" id="102285"/>
    <lineage>
        <taxon>Eukaryota</taxon>
        <taxon>Metazoa</taxon>
        <taxon>Spiralia</taxon>
        <taxon>Lophotrochozoa</taxon>
        <taxon>Platyhelminthes</taxon>
        <taxon>Cestoda</taxon>
        <taxon>Eucestoda</taxon>
        <taxon>Cyclophyllidea</taxon>
        <taxon>Hymenolepididae</taxon>
        <taxon>Rodentolepis</taxon>
    </lineage>
</organism>
<evidence type="ECO:0000313" key="2">
    <source>
        <dbReference type="EMBL" id="VDO14157.1"/>
    </source>
</evidence>
<dbReference type="EMBL" id="UZAE01014679">
    <property type="protein sequence ID" value="VDO14157.1"/>
    <property type="molecule type" value="Genomic_DNA"/>
</dbReference>
<reference evidence="2 3" key="2">
    <citation type="submission" date="2018-11" db="EMBL/GenBank/DDBJ databases">
        <authorList>
            <consortium name="Pathogen Informatics"/>
        </authorList>
    </citation>
    <scope>NUCLEOTIDE SEQUENCE [LARGE SCALE GENOMIC DNA]</scope>
</reference>
<gene>
    <name evidence="2" type="ORF">HNAJ_LOCUS12808</name>
</gene>
<evidence type="ECO:0000256" key="1">
    <source>
        <dbReference type="SAM" id="SignalP"/>
    </source>
</evidence>
<dbReference type="OrthoDB" id="10392864at2759"/>
<feature type="chain" id="PRO_5043132110" evidence="1">
    <location>
        <begin position="24"/>
        <end position="90"/>
    </location>
</feature>
<feature type="signal peptide" evidence="1">
    <location>
        <begin position="1"/>
        <end position="23"/>
    </location>
</feature>
<keyword evidence="1" id="KW-0732">Signal</keyword>
<protein>
    <submittedName>
        <fullName evidence="4">COesterase domain-containing protein</fullName>
    </submittedName>
</protein>
<dbReference type="STRING" id="102285.A0A0R3TY85"/>
<dbReference type="WBParaSite" id="HNAJ_0001283201-mRNA-1">
    <property type="protein sequence ID" value="HNAJ_0001283201-mRNA-1"/>
    <property type="gene ID" value="HNAJ_0001283201"/>
</dbReference>
<evidence type="ECO:0000313" key="3">
    <source>
        <dbReference type="Proteomes" id="UP000278807"/>
    </source>
</evidence>
<evidence type="ECO:0000313" key="4">
    <source>
        <dbReference type="WBParaSite" id="HNAJ_0001283201-mRNA-1"/>
    </source>
</evidence>
<keyword evidence="3" id="KW-1185">Reference proteome</keyword>
<dbReference type="Proteomes" id="UP000278807">
    <property type="component" value="Unassembled WGS sequence"/>
</dbReference>
<reference evidence="4" key="1">
    <citation type="submission" date="2017-02" db="UniProtKB">
        <authorList>
            <consortium name="WormBaseParasite"/>
        </authorList>
    </citation>
    <scope>IDENTIFICATION</scope>
</reference>
<dbReference type="AlphaFoldDB" id="A0A0R3TY85"/>